<dbReference type="InterPro" id="IPR050291">
    <property type="entry name" value="CDF_Transporter"/>
</dbReference>
<evidence type="ECO:0000259" key="8">
    <source>
        <dbReference type="Pfam" id="PF01545"/>
    </source>
</evidence>
<dbReference type="PANTHER" id="PTHR43840:SF50">
    <property type="entry name" value="MANGANESE EFFLUX SYSTEM PROTEIN MNES"/>
    <property type="match status" value="1"/>
</dbReference>
<evidence type="ECO:0000256" key="7">
    <source>
        <dbReference type="SAM" id="Phobius"/>
    </source>
</evidence>
<evidence type="ECO:0000256" key="2">
    <source>
        <dbReference type="ARBA" id="ARBA00008114"/>
    </source>
</evidence>
<dbReference type="SUPFAM" id="SSF160240">
    <property type="entry name" value="Cation efflux protein cytoplasmic domain-like"/>
    <property type="match status" value="1"/>
</dbReference>
<feature type="domain" description="Cation efflux protein transmembrane" evidence="8">
    <location>
        <begin position="15"/>
        <end position="206"/>
    </location>
</feature>
<dbReference type="Proteomes" id="UP001398420">
    <property type="component" value="Unassembled WGS sequence"/>
</dbReference>
<evidence type="ECO:0000256" key="5">
    <source>
        <dbReference type="ARBA" id="ARBA00022989"/>
    </source>
</evidence>
<evidence type="ECO:0000313" key="10">
    <source>
        <dbReference type="EMBL" id="MEL5988234.1"/>
    </source>
</evidence>
<comment type="caution">
    <text evidence="10">The sequence shown here is derived from an EMBL/GenBank/DDBJ whole genome shotgun (WGS) entry which is preliminary data.</text>
</comment>
<feature type="transmembrane region" description="Helical" evidence="7">
    <location>
        <begin position="159"/>
        <end position="192"/>
    </location>
</feature>
<proteinExistence type="inferred from homology"/>
<dbReference type="Gene3D" id="1.20.1510.10">
    <property type="entry name" value="Cation efflux protein transmembrane domain"/>
    <property type="match status" value="1"/>
</dbReference>
<dbReference type="Pfam" id="PF01545">
    <property type="entry name" value="Cation_efflux"/>
    <property type="match status" value="1"/>
</dbReference>
<dbReference type="NCBIfam" id="TIGR01297">
    <property type="entry name" value="CDF"/>
    <property type="match status" value="1"/>
</dbReference>
<keyword evidence="4 7" id="KW-0812">Transmembrane</keyword>
<evidence type="ECO:0000256" key="3">
    <source>
        <dbReference type="ARBA" id="ARBA00022448"/>
    </source>
</evidence>
<dbReference type="SUPFAM" id="SSF161111">
    <property type="entry name" value="Cation efflux protein transmembrane domain-like"/>
    <property type="match status" value="1"/>
</dbReference>
<evidence type="ECO:0000256" key="4">
    <source>
        <dbReference type="ARBA" id="ARBA00022692"/>
    </source>
</evidence>
<dbReference type="EMBL" id="JBCEWA010000005">
    <property type="protein sequence ID" value="MEL5988234.1"/>
    <property type="molecule type" value="Genomic_DNA"/>
</dbReference>
<accession>A0ABU9LKF0</accession>
<comment type="similarity">
    <text evidence="2">Belongs to the cation diffusion facilitator (CDF) transporter (TC 2.A.4) family.</text>
</comment>
<protein>
    <submittedName>
        <fullName evidence="10">Cation diffusion facilitator family transporter</fullName>
    </submittedName>
</protein>
<keyword evidence="5 7" id="KW-1133">Transmembrane helix</keyword>
<dbReference type="InterPro" id="IPR027469">
    <property type="entry name" value="Cation_efflux_TMD_sf"/>
</dbReference>
<sequence>MDPYEKLRKGEKGAWLSIITYIFLSFAKLIVGYVGHSEALQADGLNNTTDIIASVAVLIGLRISQKPPDADHAYGHMRAETIASLIASFIMAVVGLQVLFNAIKGFFANEHEPPSLLTAVVAIISGAVMWGVYLYNIRLAKEINSSAVKAAAYDNRSDAFVSFGAAIGIFAAIIGFPIIDSITAAIVAIIILKTAYEIFAESVLTLTDGFNQTDIETIRTTVSNVEGVVELRDVKGRYHGNMALIDVTVSVNPYLNVWESHEITEKIEEAILEVLPSSVALVHIEPEESLKRN</sequence>
<evidence type="ECO:0000313" key="11">
    <source>
        <dbReference type="Proteomes" id="UP001398420"/>
    </source>
</evidence>
<dbReference type="Gene3D" id="3.30.70.1350">
    <property type="entry name" value="Cation efflux protein, cytoplasmic domain"/>
    <property type="match status" value="1"/>
</dbReference>
<evidence type="ECO:0000256" key="1">
    <source>
        <dbReference type="ARBA" id="ARBA00004141"/>
    </source>
</evidence>
<evidence type="ECO:0000256" key="6">
    <source>
        <dbReference type="ARBA" id="ARBA00023136"/>
    </source>
</evidence>
<feature type="transmembrane region" description="Helical" evidence="7">
    <location>
        <begin position="115"/>
        <end position="135"/>
    </location>
</feature>
<dbReference type="InterPro" id="IPR002524">
    <property type="entry name" value="Cation_efflux"/>
</dbReference>
<comment type="subcellular location">
    <subcellularLocation>
        <location evidence="1">Membrane</location>
        <topology evidence="1">Multi-pass membrane protein</topology>
    </subcellularLocation>
</comment>
<dbReference type="InterPro" id="IPR027470">
    <property type="entry name" value="Cation_efflux_CTD"/>
</dbReference>
<feature type="transmembrane region" description="Helical" evidence="7">
    <location>
        <begin position="45"/>
        <end position="61"/>
    </location>
</feature>
<feature type="transmembrane region" description="Helical" evidence="7">
    <location>
        <begin position="82"/>
        <end position="103"/>
    </location>
</feature>
<dbReference type="InterPro" id="IPR036837">
    <property type="entry name" value="Cation_efflux_CTD_sf"/>
</dbReference>
<dbReference type="InterPro" id="IPR058533">
    <property type="entry name" value="Cation_efflux_TM"/>
</dbReference>
<keyword evidence="3" id="KW-0813">Transport</keyword>
<organism evidence="10 11">
    <name type="scientific">Kurthia gibsonii</name>
    <dbReference type="NCBI Taxonomy" id="33946"/>
    <lineage>
        <taxon>Bacteria</taxon>
        <taxon>Bacillati</taxon>
        <taxon>Bacillota</taxon>
        <taxon>Bacilli</taxon>
        <taxon>Bacillales</taxon>
        <taxon>Caryophanaceae</taxon>
        <taxon>Kurthia</taxon>
    </lineage>
</organism>
<name>A0ABU9LKF0_9BACL</name>
<dbReference type="Pfam" id="PF16916">
    <property type="entry name" value="ZT_dimer"/>
    <property type="match status" value="1"/>
</dbReference>
<keyword evidence="11" id="KW-1185">Reference proteome</keyword>
<keyword evidence="6 7" id="KW-0472">Membrane</keyword>
<reference evidence="10 11" key="1">
    <citation type="submission" date="2024-04" db="EMBL/GenBank/DDBJ databases">
        <authorList>
            <person name="Wu Y.S."/>
            <person name="Zhang L."/>
        </authorList>
    </citation>
    <scope>NUCLEOTIDE SEQUENCE [LARGE SCALE GENOMIC DNA]</scope>
    <source>
        <strain evidence="10 11">KG-01</strain>
    </source>
</reference>
<dbReference type="PANTHER" id="PTHR43840">
    <property type="entry name" value="MITOCHONDRIAL METAL TRANSPORTER 1-RELATED"/>
    <property type="match status" value="1"/>
</dbReference>
<evidence type="ECO:0000259" key="9">
    <source>
        <dbReference type="Pfam" id="PF16916"/>
    </source>
</evidence>
<feature type="domain" description="Cation efflux protein cytoplasmic" evidence="9">
    <location>
        <begin position="213"/>
        <end position="287"/>
    </location>
</feature>
<dbReference type="RefSeq" id="WP_068451006.1">
    <property type="nucleotide sequence ID" value="NZ_CP147847.1"/>
</dbReference>
<feature type="transmembrane region" description="Helical" evidence="7">
    <location>
        <begin position="12"/>
        <end position="33"/>
    </location>
</feature>
<gene>
    <name evidence="10" type="ORF">AAF454_07425</name>
</gene>